<dbReference type="Proteomes" id="UP001214043">
    <property type="component" value="Chromosome"/>
</dbReference>
<dbReference type="InterPro" id="IPR003526">
    <property type="entry name" value="MECDP_synthase"/>
</dbReference>
<dbReference type="InterPro" id="IPR020555">
    <property type="entry name" value="MECDP_synthase_CS"/>
</dbReference>
<dbReference type="AlphaFoldDB" id="A0AAE9ZAP5"/>
<dbReference type="PANTHER" id="PTHR43181:SF1">
    <property type="entry name" value="2-C-METHYL-D-ERYTHRITOL 2,4-CYCLODIPHOSPHATE SYNTHASE, CHLOROPLASTIC"/>
    <property type="match status" value="1"/>
</dbReference>
<comment type="function">
    <text evidence="14">Bifunctional enzyme that catalyzes the formation of 4-diphosphocytidyl-2-C-methyl-D-erythritol from CTP and 2-C-methyl-D-erythritol 4-phosphate (MEP) (IspD), and catalyzes the conversion of 4-diphosphocytidyl-2-C-methyl-D-erythritol 2-phosphate (CDP-ME2P) to 2-C-methyl-D-erythritol 2,4-cyclodiphosphate (ME-CPP) with a corresponding release of cytidine 5-monophosphate (CMP) (IspF).</text>
</comment>
<dbReference type="InterPro" id="IPR001228">
    <property type="entry name" value="IspD"/>
</dbReference>
<dbReference type="InterPro" id="IPR036571">
    <property type="entry name" value="MECDP_synthase_sf"/>
</dbReference>
<reference evidence="16" key="1">
    <citation type="submission" date="2023-02" db="EMBL/GenBank/DDBJ databases">
        <title>Genome sequence of Hyphococcus flavus.</title>
        <authorList>
            <person name="Rong J.-C."/>
            <person name="Zhao Q."/>
            <person name="Yi M."/>
            <person name="Wu J.-Y."/>
        </authorList>
    </citation>
    <scope>NUCLEOTIDE SEQUENCE</scope>
    <source>
        <strain evidence="16">MCCC 1K03223</strain>
    </source>
</reference>
<keyword evidence="10 14" id="KW-0479">Metal-binding</keyword>
<evidence type="ECO:0000256" key="7">
    <source>
        <dbReference type="ARBA" id="ARBA00009789"/>
    </source>
</evidence>
<feature type="site" description="Positions MEP for the nucleophilic attack" evidence="14">
    <location>
        <position position="159"/>
    </location>
</feature>
<feature type="site" description="Transition state stabilizer" evidence="14">
    <location>
        <position position="269"/>
    </location>
</feature>
<dbReference type="PROSITE" id="PS01350">
    <property type="entry name" value="ISPF"/>
    <property type="match status" value="1"/>
</dbReference>
<dbReference type="NCBIfam" id="TIGR00453">
    <property type="entry name" value="ispD"/>
    <property type="match status" value="1"/>
</dbReference>
<feature type="binding site" evidence="14">
    <location>
        <position position="243"/>
    </location>
    <ligand>
        <name>a divalent metal cation</name>
        <dbReference type="ChEBI" id="CHEBI:60240"/>
    </ligand>
</feature>
<dbReference type="GO" id="GO:0016114">
    <property type="term" value="P:terpenoid biosynthetic process"/>
    <property type="evidence" value="ECO:0007669"/>
    <property type="project" value="InterPro"/>
</dbReference>
<keyword evidence="13 14" id="KW-0511">Multifunctional enzyme</keyword>
<dbReference type="HAMAP" id="MF_00107">
    <property type="entry name" value="IspF"/>
    <property type="match status" value="1"/>
</dbReference>
<evidence type="ECO:0000256" key="9">
    <source>
        <dbReference type="ARBA" id="ARBA00022695"/>
    </source>
</evidence>
<comment type="pathway">
    <text evidence="4 14">Isoprenoid biosynthesis; isopentenyl diphosphate biosynthesis via DXP pathway; isopentenyl diphosphate from 1-deoxy-D-xylulose 5-phosphate: step 4/6.</text>
</comment>
<dbReference type="Pfam" id="PF01128">
    <property type="entry name" value="IspD"/>
    <property type="match status" value="1"/>
</dbReference>
<comment type="catalytic activity">
    <reaction evidence="2 14">
        <text>2-C-methyl-D-erythritol 4-phosphate + CTP + H(+) = 4-CDP-2-C-methyl-D-erythritol + diphosphate</text>
        <dbReference type="Rhea" id="RHEA:13429"/>
        <dbReference type="ChEBI" id="CHEBI:15378"/>
        <dbReference type="ChEBI" id="CHEBI:33019"/>
        <dbReference type="ChEBI" id="CHEBI:37563"/>
        <dbReference type="ChEBI" id="CHEBI:57823"/>
        <dbReference type="ChEBI" id="CHEBI:58262"/>
        <dbReference type="EC" id="2.7.7.60"/>
    </reaction>
</comment>
<keyword evidence="8 14" id="KW-0808">Transferase</keyword>
<dbReference type="EC" id="2.7.7.60" evidence="14"/>
<evidence type="ECO:0000313" key="17">
    <source>
        <dbReference type="Proteomes" id="UP001214043"/>
    </source>
</evidence>
<evidence type="ECO:0000256" key="8">
    <source>
        <dbReference type="ARBA" id="ARBA00022679"/>
    </source>
</evidence>
<sequence length="396" mass="42426">MVKPDTIAIIVAAGRGTRAGAGGPKQYRNLAGRAVIAWTAEAFLNHPQIDGVRVIIHRDDRGEYDAAMDALLDHPNLLEPVFGGAERQDSVRLGIESVEGKTPKYVLIHDAARPFIDEKTIARVIEALSEHDGALAALPVHDTLKRAGAENIIETTVPRDALWRAQTPQGFHYDKILSAHRAACGQQLTDDAAVAEAAGLCVALVAGSPDNMKLTQAEDFGMAETLLGRKAKVMEYRTGHGFDVHAFEDGNAVIICGVEIPHEKKLKGHSDADVGMHALTDAILGAIGEGDIGDHFPPSDPQWKGAPSHVFLEKARDLVAARDGKITHCDVTLMCEAPKIGPHREKMREALAEILSIDAARISVKATTTEQLGFTGRREGIAAMATATVALPQENS</sequence>
<feature type="region of interest" description="2-C-methyl-D-erythritol 2,4-cyclodiphosphate synthase" evidence="14">
    <location>
        <begin position="237"/>
        <end position="396"/>
    </location>
</feature>
<gene>
    <name evidence="14" type="primary">ispDF</name>
    <name evidence="16" type="ORF">PUV54_12555</name>
</gene>
<evidence type="ECO:0000256" key="6">
    <source>
        <dbReference type="ARBA" id="ARBA00008480"/>
    </source>
</evidence>
<evidence type="ECO:0000259" key="15">
    <source>
        <dbReference type="Pfam" id="PF02542"/>
    </source>
</evidence>
<evidence type="ECO:0000256" key="13">
    <source>
        <dbReference type="ARBA" id="ARBA00023268"/>
    </source>
</evidence>
<dbReference type="CDD" id="cd02516">
    <property type="entry name" value="CDP-ME_synthetase"/>
    <property type="match status" value="1"/>
</dbReference>
<dbReference type="GO" id="GO:0008685">
    <property type="term" value="F:2-C-methyl-D-erythritol 2,4-cyclodiphosphate synthase activity"/>
    <property type="evidence" value="ECO:0007669"/>
    <property type="project" value="UniProtKB-UniRule"/>
</dbReference>
<accession>A0AAE9ZAP5</accession>
<feature type="binding site" evidence="14">
    <location>
        <begin position="291"/>
        <end position="293"/>
    </location>
    <ligand>
        <name>4-CDP-2-C-methyl-D-erythritol 2-phosphate</name>
        <dbReference type="ChEBI" id="CHEBI:57919"/>
    </ligand>
</feature>
<dbReference type="GO" id="GO:0019288">
    <property type="term" value="P:isopentenyl diphosphate biosynthetic process, methylerythritol 4-phosphate pathway"/>
    <property type="evidence" value="ECO:0007669"/>
    <property type="project" value="UniProtKB-UniRule"/>
</dbReference>
<dbReference type="CDD" id="cd00554">
    <property type="entry name" value="MECDP_synthase"/>
    <property type="match status" value="1"/>
</dbReference>
<dbReference type="EMBL" id="CP118166">
    <property type="protein sequence ID" value="WDI30784.1"/>
    <property type="molecule type" value="Genomic_DNA"/>
</dbReference>
<comment type="similarity">
    <text evidence="6">Belongs to the IspF family.</text>
</comment>
<protein>
    <recommendedName>
        <fullName evidence="14">Bifunctional enzyme IspD/IspF</fullName>
    </recommendedName>
    <domain>
        <recommendedName>
            <fullName evidence="14">2-C-methyl-D-erythritol 4-phosphate cytidylyltransferase</fullName>
            <ecNumber evidence="14">2.7.7.60</ecNumber>
        </recommendedName>
        <alternativeName>
            <fullName evidence="14">4-diphosphocytidyl-2C-methyl-D-erythritol synthase</fullName>
        </alternativeName>
        <alternativeName>
            <fullName evidence="14">MEP cytidylyltransferase</fullName>
            <shortName evidence="14">MCT</shortName>
        </alternativeName>
    </domain>
    <domain>
        <recommendedName>
            <fullName evidence="14">2-C-methyl-D-erythritol 2,4-cyclodiphosphate synthase</fullName>
            <shortName evidence="14">MECDP-synthase</shortName>
            <shortName evidence="14">MECPP-synthase</shortName>
            <shortName evidence="14">MECPS</shortName>
            <ecNumber evidence="14">4.6.1.12</ecNumber>
        </recommendedName>
    </domain>
</protein>
<dbReference type="InterPro" id="IPR018294">
    <property type="entry name" value="ISPD_synthase_CS"/>
</dbReference>
<comment type="similarity">
    <text evidence="14">In the N-terminal section; belongs to the IspD/TarI cytidylyltransferase family. IspD subfamily.</text>
</comment>
<dbReference type="EC" id="4.6.1.12" evidence="14"/>
<feature type="binding site" evidence="14">
    <location>
        <position position="245"/>
    </location>
    <ligand>
        <name>a divalent metal cation</name>
        <dbReference type="ChEBI" id="CHEBI:60240"/>
    </ligand>
</feature>
<name>A0AAE9ZAP5_9PROT</name>
<comment type="pathway">
    <text evidence="5 14">Isoprenoid biosynthesis; isopentenyl diphosphate biosynthesis via DXP pathway; isopentenyl diphosphate from 1-deoxy-D-xylulose 5-phosphate: step 2/6.</text>
</comment>
<keyword evidence="9 14" id="KW-0548">Nucleotidyltransferase</keyword>
<evidence type="ECO:0000256" key="11">
    <source>
        <dbReference type="ARBA" id="ARBA00023229"/>
    </source>
</evidence>
<dbReference type="GO" id="GO:0046872">
    <property type="term" value="F:metal ion binding"/>
    <property type="evidence" value="ECO:0007669"/>
    <property type="project" value="UniProtKB-KW"/>
</dbReference>
<comment type="catalytic activity">
    <reaction evidence="1 14">
        <text>4-CDP-2-C-methyl-D-erythritol 2-phosphate = 2-C-methyl-D-erythritol 2,4-cyclic diphosphate + CMP</text>
        <dbReference type="Rhea" id="RHEA:23864"/>
        <dbReference type="ChEBI" id="CHEBI:57919"/>
        <dbReference type="ChEBI" id="CHEBI:58483"/>
        <dbReference type="ChEBI" id="CHEBI:60377"/>
        <dbReference type="EC" id="4.6.1.12"/>
    </reaction>
</comment>
<dbReference type="RefSeq" id="WP_274492605.1">
    <property type="nucleotide sequence ID" value="NZ_CP118166.1"/>
</dbReference>
<dbReference type="GO" id="GO:0050518">
    <property type="term" value="F:2-C-methyl-D-erythritol 4-phosphate cytidylyltransferase activity"/>
    <property type="evidence" value="ECO:0007669"/>
    <property type="project" value="UniProtKB-UniRule"/>
</dbReference>
<dbReference type="Gene3D" id="3.30.1330.50">
    <property type="entry name" value="2-C-methyl-D-erythritol 2,4-cyclodiphosphate synthase"/>
    <property type="match status" value="1"/>
</dbReference>
<feature type="site" description="Transition state stabilizer" evidence="14">
    <location>
        <position position="18"/>
    </location>
</feature>
<evidence type="ECO:0000256" key="12">
    <source>
        <dbReference type="ARBA" id="ARBA00023239"/>
    </source>
</evidence>
<evidence type="ECO:0000256" key="14">
    <source>
        <dbReference type="HAMAP-Rule" id="MF_01520"/>
    </source>
</evidence>
<dbReference type="HAMAP" id="MF_01520">
    <property type="entry name" value="IspDF"/>
    <property type="match status" value="1"/>
</dbReference>
<dbReference type="SUPFAM" id="SSF53448">
    <property type="entry name" value="Nucleotide-diphospho-sugar transferases"/>
    <property type="match status" value="1"/>
</dbReference>
<dbReference type="InterPro" id="IPR034683">
    <property type="entry name" value="IspD/TarI"/>
</dbReference>
<evidence type="ECO:0000256" key="10">
    <source>
        <dbReference type="ARBA" id="ARBA00022723"/>
    </source>
</evidence>
<comment type="similarity">
    <text evidence="7">Belongs to the IspD/TarI cytidylyltransferase family. IspD subfamily.</text>
</comment>
<feature type="site" description="Transition state stabilizer" evidence="14">
    <location>
        <position position="368"/>
    </location>
</feature>
<dbReference type="PROSITE" id="PS01295">
    <property type="entry name" value="ISPD"/>
    <property type="match status" value="1"/>
</dbReference>
<evidence type="ECO:0000256" key="4">
    <source>
        <dbReference type="ARBA" id="ARBA00004709"/>
    </source>
</evidence>
<organism evidence="16 17">
    <name type="scientific">Hyphococcus flavus</name>
    <dbReference type="NCBI Taxonomy" id="1866326"/>
    <lineage>
        <taxon>Bacteria</taxon>
        <taxon>Pseudomonadati</taxon>
        <taxon>Pseudomonadota</taxon>
        <taxon>Alphaproteobacteria</taxon>
        <taxon>Parvularculales</taxon>
        <taxon>Parvularculaceae</taxon>
        <taxon>Hyphococcus</taxon>
    </lineage>
</organism>
<feature type="site" description="Positions MEP for the nucleophilic attack" evidence="14">
    <location>
        <position position="213"/>
    </location>
</feature>
<feature type="site" description="Transition state stabilizer" evidence="14">
    <location>
        <position position="25"/>
    </location>
</feature>
<evidence type="ECO:0000256" key="5">
    <source>
        <dbReference type="ARBA" id="ARBA00004787"/>
    </source>
</evidence>
<dbReference type="PANTHER" id="PTHR43181">
    <property type="entry name" value="2-C-METHYL-D-ERYTHRITOL 2,4-CYCLODIPHOSPHATE SYNTHASE, CHLOROPLASTIC"/>
    <property type="match status" value="1"/>
</dbReference>
<evidence type="ECO:0000256" key="2">
    <source>
        <dbReference type="ARBA" id="ARBA00001282"/>
    </source>
</evidence>
<keyword evidence="17" id="KW-1185">Reference proteome</keyword>
<proteinExistence type="inferred from homology"/>
<feature type="binding site" evidence="14">
    <location>
        <position position="377"/>
    </location>
    <ligand>
        <name>4-CDP-2-C-methyl-D-erythritol 2-phosphate</name>
        <dbReference type="ChEBI" id="CHEBI:57919"/>
    </ligand>
</feature>
<feature type="region of interest" description="2-C-methyl-D-erythritol 4-phosphate cytidylyltransferase" evidence="14">
    <location>
        <begin position="1"/>
        <end position="236"/>
    </location>
</feature>
<feature type="binding site" evidence="14">
    <location>
        <position position="374"/>
    </location>
    <ligand>
        <name>4-CDP-2-C-methyl-D-erythritol 2-phosphate</name>
        <dbReference type="ChEBI" id="CHEBI:57919"/>
    </ligand>
</feature>
<dbReference type="SUPFAM" id="SSF69765">
    <property type="entry name" value="IpsF-like"/>
    <property type="match status" value="1"/>
</dbReference>
<feature type="binding site" evidence="14">
    <location>
        <begin position="243"/>
        <end position="245"/>
    </location>
    <ligand>
        <name>4-CDP-2-C-methyl-D-erythritol 2-phosphate</name>
        <dbReference type="ChEBI" id="CHEBI:57919"/>
    </ligand>
</feature>
<evidence type="ECO:0000256" key="3">
    <source>
        <dbReference type="ARBA" id="ARBA00001968"/>
    </source>
</evidence>
<feature type="binding site" evidence="14">
    <location>
        <position position="277"/>
    </location>
    <ligand>
        <name>a divalent metal cation</name>
        <dbReference type="ChEBI" id="CHEBI:60240"/>
    </ligand>
</feature>
<evidence type="ECO:0000256" key="1">
    <source>
        <dbReference type="ARBA" id="ARBA00000200"/>
    </source>
</evidence>
<dbReference type="InterPro" id="IPR029044">
    <property type="entry name" value="Nucleotide-diphossugar_trans"/>
</dbReference>
<keyword evidence="12 14" id="KW-0456">Lyase</keyword>
<comment type="cofactor">
    <cofactor evidence="3 14">
        <name>a divalent metal cation</name>
        <dbReference type="ChEBI" id="CHEBI:60240"/>
    </cofactor>
</comment>
<dbReference type="NCBIfam" id="NF006899">
    <property type="entry name" value="PRK09382.1"/>
    <property type="match status" value="1"/>
</dbReference>
<comment type="caution">
    <text evidence="14">Lacks conserved residue(s) required for the propagation of feature annotation.</text>
</comment>
<feature type="domain" description="2-C-methyl-D-erythritol 2,4-cyclodiphosphate synthase" evidence="15">
    <location>
        <begin position="237"/>
        <end position="389"/>
    </location>
</feature>
<evidence type="ECO:0000313" key="16">
    <source>
        <dbReference type="EMBL" id="WDI30784.1"/>
    </source>
</evidence>
<comment type="similarity">
    <text evidence="14">In the C-terminal section; belongs to the IspF family.</text>
</comment>
<keyword evidence="11 14" id="KW-0414">Isoprene biosynthesis</keyword>
<dbReference type="KEGG" id="hfl:PUV54_12555"/>
<dbReference type="NCBIfam" id="TIGR00151">
    <property type="entry name" value="ispF"/>
    <property type="match status" value="1"/>
</dbReference>
<feature type="binding site" evidence="14">
    <location>
        <begin position="367"/>
        <end position="370"/>
    </location>
    <ligand>
        <name>4-CDP-2-C-methyl-D-erythritol 2-phosphate</name>
        <dbReference type="ChEBI" id="CHEBI:57919"/>
    </ligand>
</feature>
<dbReference type="Gene3D" id="3.90.550.10">
    <property type="entry name" value="Spore Coat Polysaccharide Biosynthesis Protein SpsA, Chain A"/>
    <property type="match status" value="1"/>
</dbReference>
<dbReference type="InterPro" id="IPR026596">
    <property type="entry name" value="IspD/F"/>
</dbReference>
<dbReference type="FunFam" id="3.90.550.10:FF:000003">
    <property type="entry name" value="2-C-methyl-D-erythritol 4-phosphate cytidylyltransferase"/>
    <property type="match status" value="1"/>
</dbReference>
<dbReference type="HAMAP" id="MF_00108">
    <property type="entry name" value="IspD"/>
    <property type="match status" value="1"/>
</dbReference>
<dbReference type="Pfam" id="PF02542">
    <property type="entry name" value="YgbB"/>
    <property type="match status" value="1"/>
</dbReference>
<feature type="binding site" evidence="14">
    <location>
        <begin position="269"/>
        <end position="270"/>
    </location>
    <ligand>
        <name>4-CDP-2-C-methyl-D-erythritol 2-phosphate</name>
        <dbReference type="ChEBI" id="CHEBI:57919"/>
    </ligand>
</feature>